<evidence type="ECO:0000313" key="3">
    <source>
        <dbReference type="EMBL" id="KRG88235.1"/>
    </source>
</evidence>
<dbReference type="RefSeq" id="WP_057639333.1">
    <property type="nucleotide sequence ID" value="NZ_LDJP01000006.1"/>
</dbReference>
<dbReference type="HAMAP" id="MF_00758">
    <property type="entry name" value="UPF0301"/>
    <property type="match status" value="1"/>
</dbReference>
<dbReference type="AlphaFoldDB" id="A0A0R0E1Z6"/>
<accession>A0A0R0E1Z6</accession>
<dbReference type="Gene3D" id="3.40.1740.10">
    <property type="entry name" value="VC0467-like"/>
    <property type="match status" value="1"/>
</dbReference>
<gene>
    <name evidence="3" type="ORF">ABB34_00785</name>
</gene>
<dbReference type="GO" id="GO:0005829">
    <property type="term" value="C:cytosol"/>
    <property type="evidence" value="ECO:0007669"/>
    <property type="project" value="TreeGrafter"/>
</dbReference>
<dbReference type="SUPFAM" id="SSF143456">
    <property type="entry name" value="VC0467-like"/>
    <property type="match status" value="1"/>
</dbReference>
<name>A0A0R0E1Z6_9GAMM</name>
<dbReference type="STRING" id="659018.ABB34_00785"/>
<sequence length="188" mass="20218">MSMRCDNLANHLLIALPSLADPHFARGVALICQHDDNGAMGVVVNQPSEYTLGEVLAQMEIDTDDSQLTALPVLSGGPVHPERGFVIHDDERGWDSSLQVGRSLYLTTSRDILEAMARGDGPRNALVALGCAGWGAGQLEQELAEDSWLTVPADAAVLFDTPLEQRWQLAASRIGVDLFRLAGYSGHA</sequence>
<dbReference type="PANTHER" id="PTHR30327">
    <property type="entry name" value="UNCHARACTERIZED PROTEIN YQGE"/>
    <property type="match status" value="1"/>
</dbReference>
<dbReference type="Pfam" id="PF02622">
    <property type="entry name" value="DUF179"/>
    <property type="match status" value="1"/>
</dbReference>
<dbReference type="InterPro" id="IPR003774">
    <property type="entry name" value="AlgH-like"/>
</dbReference>
<dbReference type="PANTHER" id="PTHR30327:SF1">
    <property type="entry name" value="UPF0301 PROTEIN YQGE"/>
    <property type="match status" value="1"/>
</dbReference>
<reference evidence="3 4" key="1">
    <citation type="submission" date="2015-05" db="EMBL/GenBank/DDBJ databases">
        <title>Genome sequencing and analysis of members of genus Stenotrophomonas.</title>
        <authorList>
            <person name="Patil P.P."/>
            <person name="Midha S."/>
            <person name="Patil P.B."/>
        </authorList>
    </citation>
    <scope>NUCLEOTIDE SEQUENCE [LARGE SCALE GENOMIC DNA]</scope>
    <source>
        <strain evidence="3 4">JCM 16244</strain>
    </source>
</reference>
<comment type="caution">
    <text evidence="3">The sequence shown here is derived from an EMBL/GenBank/DDBJ whole genome shotgun (WGS) entry which is preliminary data.</text>
</comment>
<dbReference type="EMBL" id="LDJP01000006">
    <property type="protein sequence ID" value="KRG88235.1"/>
    <property type="molecule type" value="Genomic_DNA"/>
</dbReference>
<dbReference type="PATRIC" id="fig|659018.3.peg.2157"/>
<proteinExistence type="inferred from homology"/>
<organism evidence="3 4">
    <name type="scientific">Stenotrophomonas daejeonensis</name>
    <dbReference type="NCBI Taxonomy" id="659018"/>
    <lineage>
        <taxon>Bacteria</taxon>
        <taxon>Pseudomonadati</taxon>
        <taxon>Pseudomonadota</taxon>
        <taxon>Gammaproteobacteria</taxon>
        <taxon>Lysobacterales</taxon>
        <taxon>Lysobacteraceae</taxon>
        <taxon>Stenotrophomonas</taxon>
    </lineage>
</organism>
<dbReference type="Proteomes" id="UP000050940">
    <property type="component" value="Unassembled WGS sequence"/>
</dbReference>
<dbReference type="OrthoDB" id="9807486at2"/>
<keyword evidence="4" id="KW-1185">Reference proteome</keyword>
<evidence type="ECO:0000313" key="4">
    <source>
        <dbReference type="Proteomes" id="UP000050940"/>
    </source>
</evidence>
<evidence type="ECO:0000256" key="1">
    <source>
        <dbReference type="ARBA" id="ARBA00009600"/>
    </source>
</evidence>
<dbReference type="NCBIfam" id="NF001266">
    <property type="entry name" value="PRK00228.1-1"/>
    <property type="match status" value="1"/>
</dbReference>
<evidence type="ECO:0000256" key="2">
    <source>
        <dbReference type="HAMAP-Rule" id="MF_00758"/>
    </source>
</evidence>
<comment type="similarity">
    <text evidence="1 2">Belongs to the UPF0301 (AlgH) family.</text>
</comment>
<protein>
    <recommendedName>
        <fullName evidence="2">UPF0301 protein ABB34_00785</fullName>
    </recommendedName>
</protein>